<reference evidence="9 10" key="1">
    <citation type="submission" date="2014-12" db="EMBL/GenBank/DDBJ databases">
        <title>Draft genome sequence of Paenibacillus kamchatkensis strain B-2647.</title>
        <authorList>
            <person name="Karlyshev A.V."/>
            <person name="Kudryashova E.B."/>
        </authorList>
    </citation>
    <scope>NUCLEOTIDE SEQUENCE [LARGE SCALE GENOMIC DNA]</scope>
    <source>
        <strain evidence="9 10">VKM B-2647</strain>
    </source>
</reference>
<keyword evidence="3" id="KW-1003">Cell membrane</keyword>
<dbReference type="PROSITE" id="PS50850">
    <property type="entry name" value="MFS"/>
    <property type="match status" value="1"/>
</dbReference>
<feature type="transmembrane region" description="Helical" evidence="7">
    <location>
        <begin position="359"/>
        <end position="382"/>
    </location>
</feature>
<dbReference type="RefSeq" id="WP_041050029.1">
    <property type="nucleotide sequence ID" value="NZ_JXAK01000046.1"/>
</dbReference>
<evidence type="ECO:0000313" key="10">
    <source>
        <dbReference type="Proteomes" id="UP000031967"/>
    </source>
</evidence>
<feature type="transmembrane region" description="Helical" evidence="7">
    <location>
        <begin position="394"/>
        <end position="414"/>
    </location>
</feature>
<dbReference type="CDD" id="cd06173">
    <property type="entry name" value="MFS_MefA_like"/>
    <property type="match status" value="1"/>
</dbReference>
<evidence type="ECO:0000313" key="9">
    <source>
        <dbReference type="EMBL" id="KIL38989.1"/>
    </source>
</evidence>
<keyword evidence="4 7" id="KW-0812">Transmembrane</keyword>
<dbReference type="SUPFAM" id="SSF103473">
    <property type="entry name" value="MFS general substrate transporter"/>
    <property type="match status" value="1"/>
</dbReference>
<protein>
    <submittedName>
        <fullName evidence="9">MFS transporter</fullName>
    </submittedName>
</protein>
<dbReference type="Gene3D" id="1.20.1250.20">
    <property type="entry name" value="MFS general substrate transporter like domains"/>
    <property type="match status" value="1"/>
</dbReference>
<evidence type="ECO:0000256" key="3">
    <source>
        <dbReference type="ARBA" id="ARBA00022475"/>
    </source>
</evidence>
<proteinExistence type="predicted"/>
<keyword evidence="2" id="KW-0813">Transport</keyword>
<feature type="transmembrane region" description="Helical" evidence="7">
    <location>
        <begin position="275"/>
        <end position="297"/>
    </location>
</feature>
<feature type="transmembrane region" description="Helical" evidence="7">
    <location>
        <begin position="27"/>
        <end position="48"/>
    </location>
</feature>
<accession>A0ABR5AD81</accession>
<name>A0ABR5AD81_9BACL</name>
<comment type="caution">
    <text evidence="9">The sequence shown here is derived from an EMBL/GenBank/DDBJ whole genome shotgun (WGS) entry which is preliminary data.</text>
</comment>
<keyword evidence="10" id="KW-1185">Reference proteome</keyword>
<dbReference type="PANTHER" id="PTHR43266:SF8">
    <property type="entry name" value="MACROLIDE-EFFLUX PROTEIN"/>
    <property type="match status" value="1"/>
</dbReference>
<keyword evidence="5 7" id="KW-1133">Transmembrane helix</keyword>
<dbReference type="InterPro" id="IPR011701">
    <property type="entry name" value="MFS"/>
</dbReference>
<feature type="transmembrane region" description="Helical" evidence="7">
    <location>
        <begin position="304"/>
        <end position="321"/>
    </location>
</feature>
<evidence type="ECO:0000256" key="2">
    <source>
        <dbReference type="ARBA" id="ARBA00022448"/>
    </source>
</evidence>
<feature type="domain" description="Major facilitator superfamily (MFS) profile" evidence="8">
    <location>
        <begin position="31"/>
        <end position="417"/>
    </location>
</feature>
<evidence type="ECO:0000256" key="1">
    <source>
        <dbReference type="ARBA" id="ARBA00004651"/>
    </source>
</evidence>
<keyword evidence="6 7" id="KW-0472">Membrane</keyword>
<evidence type="ECO:0000256" key="6">
    <source>
        <dbReference type="ARBA" id="ARBA00023136"/>
    </source>
</evidence>
<feature type="transmembrane region" description="Helical" evidence="7">
    <location>
        <begin position="68"/>
        <end position="88"/>
    </location>
</feature>
<feature type="transmembrane region" description="Helical" evidence="7">
    <location>
        <begin position="165"/>
        <end position="183"/>
    </location>
</feature>
<dbReference type="EMBL" id="JXAK01000046">
    <property type="protein sequence ID" value="KIL38989.1"/>
    <property type="molecule type" value="Genomic_DNA"/>
</dbReference>
<feature type="transmembrane region" description="Helical" evidence="7">
    <location>
        <begin position="327"/>
        <end position="347"/>
    </location>
</feature>
<dbReference type="InterPro" id="IPR020846">
    <property type="entry name" value="MFS_dom"/>
</dbReference>
<evidence type="ECO:0000256" key="4">
    <source>
        <dbReference type="ARBA" id="ARBA00022692"/>
    </source>
</evidence>
<evidence type="ECO:0000256" key="7">
    <source>
        <dbReference type="SAM" id="Phobius"/>
    </source>
</evidence>
<dbReference type="Proteomes" id="UP000031967">
    <property type="component" value="Unassembled WGS sequence"/>
</dbReference>
<gene>
    <name evidence="9" type="ORF">SD70_22880</name>
</gene>
<comment type="subcellular location">
    <subcellularLocation>
        <location evidence="1">Cell membrane</location>
        <topology evidence="1">Multi-pass membrane protein</topology>
    </subcellularLocation>
</comment>
<dbReference type="Pfam" id="PF07690">
    <property type="entry name" value="MFS_1"/>
    <property type="match status" value="1"/>
</dbReference>
<organism evidence="9 10">
    <name type="scientific">Gordoniibacillus kamchatkensis</name>
    <dbReference type="NCBI Taxonomy" id="1590651"/>
    <lineage>
        <taxon>Bacteria</taxon>
        <taxon>Bacillati</taxon>
        <taxon>Bacillota</taxon>
        <taxon>Bacilli</taxon>
        <taxon>Bacillales</taxon>
        <taxon>Paenibacillaceae</taxon>
        <taxon>Gordoniibacillus</taxon>
    </lineage>
</organism>
<dbReference type="InterPro" id="IPR036259">
    <property type="entry name" value="MFS_trans_sf"/>
</dbReference>
<evidence type="ECO:0000259" key="8">
    <source>
        <dbReference type="PROSITE" id="PS50850"/>
    </source>
</evidence>
<feature type="transmembrane region" description="Helical" evidence="7">
    <location>
        <begin position="100"/>
        <end position="119"/>
    </location>
</feature>
<sequence length="431" mass="46850">MHHSSHAHSPHSVHADKAKEASLRSFFANRFVQSILLSAVFLQLGIWIRNFAVLLFVTEQTNKDPVAISLISLAEFAPIFIFSFIGGAFADRWRPKRTMVLCDAFSAISVFGVLAALMFGGWQAIFFATLVSSILSQFSQPAGMKLFKQHVQQSQLQMSMSMYQTVQAIFMVLGPMLGTLIYFRFGIQAAIGIMGICFLLSAGVLLFLPADHREEQAAARQLTQELKLGLTYVLANKLFLFMGGFSLAAGLALGLMNPMAIFLITEHLNMSAQSLQWFTAVNGAGMILGGMLVMGLSRKITPQTMLLVGFSANSLAVAVMGTTDVVWLAIAAQFLSGLMVPFIHVACQTIILTRAEEAFVGRVSGIISPLFIGGMVVNMSLVGPLKAVLPLSGIYLMAAGLFVIGALASVPLFLHRRQSQQRDTRATIMHH</sequence>
<evidence type="ECO:0000256" key="5">
    <source>
        <dbReference type="ARBA" id="ARBA00022989"/>
    </source>
</evidence>
<feature type="transmembrane region" description="Helical" evidence="7">
    <location>
        <begin position="229"/>
        <end position="255"/>
    </location>
</feature>
<feature type="transmembrane region" description="Helical" evidence="7">
    <location>
        <begin position="189"/>
        <end position="208"/>
    </location>
</feature>
<dbReference type="PANTHER" id="PTHR43266">
    <property type="entry name" value="MACROLIDE-EFFLUX PROTEIN"/>
    <property type="match status" value="1"/>
</dbReference>